<feature type="transmembrane region" description="Helical" evidence="2">
    <location>
        <begin position="98"/>
        <end position="123"/>
    </location>
</feature>
<feature type="region of interest" description="Disordered" evidence="1">
    <location>
        <begin position="1"/>
        <end position="24"/>
    </location>
</feature>
<name>A0ABD2Y1S0_9GENT</name>
<dbReference type="Proteomes" id="UP001630127">
    <property type="component" value="Unassembled WGS sequence"/>
</dbReference>
<proteinExistence type="predicted"/>
<evidence type="ECO:0000313" key="3">
    <source>
        <dbReference type="EMBL" id="KAL3499638.1"/>
    </source>
</evidence>
<accession>A0ABD2Y1S0</accession>
<keyword evidence="2" id="KW-1133">Transmembrane helix</keyword>
<dbReference type="AlphaFoldDB" id="A0ABD2Y1S0"/>
<organism evidence="3 4">
    <name type="scientific">Cinchona calisaya</name>
    <dbReference type="NCBI Taxonomy" id="153742"/>
    <lineage>
        <taxon>Eukaryota</taxon>
        <taxon>Viridiplantae</taxon>
        <taxon>Streptophyta</taxon>
        <taxon>Embryophyta</taxon>
        <taxon>Tracheophyta</taxon>
        <taxon>Spermatophyta</taxon>
        <taxon>Magnoliopsida</taxon>
        <taxon>eudicotyledons</taxon>
        <taxon>Gunneridae</taxon>
        <taxon>Pentapetalae</taxon>
        <taxon>asterids</taxon>
        <taxon>lamiids</taxon>
        <taxon>Gentianales</taxon>
        <taxon>Rubiaceae</taxon>
        <taxon>Cinchonoideae</taxon>
        <taxon>Cinchoneae</taxon>
        <taxon>Cinchona</taxon>
    </lineage>
</organism>
<evidence type="ECO:0000256" key="1">
    <source>
        <dbReference type="SAM" id="MobiDB-lite"/>
    </source>
</evidence>
<dbReference type="PANTHER" id="PTHR34115:SF5">
    <property type="entry name" value="PROTEIN, PUTATIVE-RELATED"/>
    <property type="match status" value="1"/>
</dbReference>
<reference evidence="3 4" key="1">
    <citation type="submission" date="2024-11" db="EMBL/GenBank/DDBJ databases">
        <title>A near-complete genome assembly of Cinchona calisaya.</title>
        <authorList>
            <person name="Lian D.C."/>
            <person name="Zhao X.W."/>
            <person name="Wei L."/>
        </authorList>
    </citation>
    <scope>NUCLEOTIDE SEQUENCE [LARGE SCALE GENOMIC DNA]</scope>
    <source>
        <tissue evidence="3">Nenye</tissue>
    </source>
</reference>
<dbReference type="InterPro" id="IPR053258">
    <property type="entry name" value="Ca-permeable_cation_channel"/>
</dbReference>
<comment type="caution">
    <text evidence="3">The sequence shown here is derived from an EMBL/GenBank/DDBJ whole genome shotgun (WGS) entry which is preliminary data.</text>
</comment>
<keyword evidence="2" id="KW-0812">Transmembrane</keyword>
<dbReference type="PANTHER" id="PTHR34115">
    <property type="entry name" value="PROTEIN, PUTATIVE-RELATED"/>
    <property type="match status" value="1"/>
</dbReference>
<protein>
    <submittedName>
        <fullName evidence="3">Uncharacterized protein</fullName>
    </submittedName>
</protein>
<keyword evidence="2" id="KW-0472">Membrane</keyword>
<gene>
    <name evidence="3" type="ORF">ACH5RR_038731</name>
</gene>
<dbReference type="EMBL" id="JBJUIK010000016">
    <property type="protein sequence ID" value="KAL3499638.1"/>
    <property type="molecule type" value="Genomic_DNA"/>
</dbReference>
<evidence type="ECO:0000313" key="4">
    <source>
        <dbReference type="Proteomes" id="UP001630127"/>
    </source>
</evidence>
<feature type="transmembrane region" description="Helical" evidence="2">
    <location>
        <begin position="129"/>
        <end position="145"/>
    </location>
</feature>
<keyword evidence="4" id="KW-1185">Reference proteome</keyword>
<sequence length="198" mass="22042">MEPGTTILNAQSQETNMGTTTRNPQAPEACFSRRQAIFAFIVPVSLSFLQIKYQGKDESPFETHPQTVVFSISSLLISCVSFDVRSRISTNLRSSSNYYYYFFHSITVIFGLLCLTSIVSILVPEPVCPVLFALTMLLAICEIPLSQMIRMWKWLLEFIGNRFSYQLRATATTTTAAVTTTGVVTGPVSDERIGITTI</sequence>
<evidence type="ECO:0000256" key="2">
    <source>
        <dbReference type="SAM" id="Phobius"/>
    </source>
</evidence>